<dbReference type="EMBL" id="PGOL01004884">
    <property type="protein sequence ID" value="PKI36371.1"/>
    <property type="molecule type" value="Genomic_DNA"/>
</dbReference>
<dbReference type="InterPro" id="IPR044662">
    <property type="entry name" value="HS1/DABB1-like"/>
</dbReference>
<evidence type="ECO:0000313" key="3">
    <source>
        <dbReference type="Proteomes" id="UP000233551"/>
    </source>
</evidence>
<sequence length="106" mass="11897">MGDYKHLAIVEFKDNAAVDEILKGMEKLVSEIDYVKTFEWGQDPEGQDILRQGFTHVFLMTFRDKEDCSAFLSHPSHVGFSATFSAAIKKIVVLDFPSALVKAQAE</sequence>
<name>A0A2I0HXF0_PUNGR</name>
<dbReference type="PANTHER" id="PTHR33178:SF4">
    <property type="entry name" value="EXPRESSED PROTEIN"/>
    <property type="match status" value="1"/>
</dbReference>
<protein>
    <submittedName>
        <fullName evidence="2">Uncharacterized protein</fullName>
    </submittedName>
</protein>
<evidence type="ECO:0000256" key="1">
    <source>
        <dbReference type="ARBA" id="ARBA00011738"/>
    </source>
</evidence>
<dbReference type="GeneID" id="116200257"/>
<accession>A0A2I0HXF0</accession>
<dbReference type="Gene3D" id="3.30.70.100">
    <property type="match status" value="1"/>
</dbReference>
<gene>
    <name evidence="2" type="ORF">CRG98_043233</name>
</gene>
<dbReference type="Proteomes" id="UP000233551">
    <property type="component" value="Unassembled WGS sequence"/>
</dbReference>
<dbReference type="AlphaFoldDB" id="A0A2I0HXF0"/>
<dbReference type="InterPro" id="IPR011008">
    <property type="entry name" value="Dimeric_a/b-barrel"/>
</dbReference>
<proteinExistence type="predicted"/>
<dbReference type="PROSITE" id="PS51502">
    <property type="entry name" value="S_R_A_B_BARREL"/>
    <property type="match status" value="1"/>
</dbReference>
<evidence type="ECO:0000313" key="2">
    <source>
        <dbReference type="EMBL" id="PKI36371.1"/>
    </source>
</evidence>
<comment type="caution">
    <text evidence="2">The sequence shown here is derived from an EMBL/GenBank/DDBJ whole genome shotgun (WGS) entry which is preliminary data.</text>
</comment>
<dbReference type="SUPFAM" id="SSF54909">
    <property type="entry name" value="Dimeric alpha+beta barrel"/>
    <property type="match status" value="1"/>
</dbReference>
<dbReference type="Pfam" id="PF07876">
    <property type="entry name" value="Dabb"/>
    <property type="match status" value="1"/>
</dbReference>
<reference evidence="2 3" key="1">
    <citation type="submission" date="2017-11" db="EMBL/GenBank/DDBJ databases">
        <title>De-novo sequencing of pomegranate (Punica granatum L.) genome.</title>
        <authorList>
            <person name="Akparov Z."/>
            <person name="Amiraslanov A."/>
            <person name="Hajiyeva S."/>
            <person name="Abbasov M."/>
            <person name="Kaur K."/>
            <person name="Hamwieh A."/>
            <person name="Solovyev V."/>
            <person name="Salamov A."/>
            <person name="Braich B."/>
            <person name="Kosarev P."/>
            <person name="Mahmoud A."/>
            <person name="Hajiyev E."/>
            <person name="Babayeva S."/>
            <person name="Izzatullayeva V."/>
            <person name="Mammadov A."/>
            <person name="Mammadov A."/>
            <person name="Sharifova S."/>
            <person name="Ojaghi J."/>
            <person name="Eynullazada K."/>
            <person name="Bayramov B."/>
            <person name="Abdulazimova A."/>
            <person name="Shahmuradov I."/>
        </authorList>
    </citation>
    <scope>NUCLEOTIDE SEQUENCE [LARGE SCALE GENOMIC DNA]</scope>
    <source>
        <strain evidence="3">cv. AG2017</strain>
        <tissue evidence="2">Leaf</tissue>
    </source>
</reference>
<organism evidence="2 3">
    <name type="scientific">Punica granatum</name>
    <name type="common">Pomegranate</name>
    <dbReference type="NCBI Taxonomy" id="22663"/>
    <lineage>
        <taxon>Eukaryota</taxon>
        <taxon>Viridiplantae</taxon>
        <taxon>Streptophyta</taxon>
        <taxon>Embryophyta</taxon>
        <taxon>Tracheophyta</taxon>
        <taxon>Spermatophyta</taxon>
        <taxon>Magnoliopsida</taxon>
        <taxon>eudicotyledons</taxon>
        <taxon>Gunneridae</taxon>
        <taxon>Pentapetalae</taxon>
        <taxon>rosids</taxon>
        <taxon>malvids</taxon>
        <taxon>Myrtales</taxon>
        <taxon>Lythraceae</taxon>
        <taxon>Punica</taxon>
    </lineage>
</organism>
<comment type="subunit">
    <text evidence="1">Homodimer.</text>
</comment>
<keyword evidence="3" id="KW-1185">Reference proteome</keyword>
<dbReference type="OrthoDB" id="1601230at2759"/>
<dbReference type="InterPro" id="IPR013097">
    <property type="entry name" value="Dabb"/>
</dbReference>
<dbReference type="PANTHER" id="PTHR33178">
    <property type="match status" value="1"/>
</dbReference>
<dbReference type="SMART" id="SM00886">
    <property type="entry name" value="Dabb"/>
    <property type="match status" value="1"/>
</dbReference>